<dbReference type="InterPro" id="IPR027749">
    <property type="entry name" value="TTLL12"/>
</dbReference>
<evidence type="ECO:0008006" key="3">
    <source>
        <dbReference type="Google" id="ProtNLM"/>
    </source>
</evidence>
<gene>
    <name evidence="1" type="ORF">SMRZ_LOCUS25692</name>
</gene>
<dbReference type="PANTHER" id="PTHR46088">
    <property type="entry name" value="TUBULIN--TYROSINE LIGASE-LIKE PROTEIN 12"/>
    <property type="match status" value="1"/>
</dbReference>
<dbReference type="Gene3D" id="3.30.470.20">
    <property type="entry name" value="ATP-grasp fold, B domain"/>
    <property type="match status" value="1"/>
</dbReference>
<dbReference type="PROSITE" id="PS51221">
    <property type="entry name" value="TTL"/>
    <property type="match status" value="1"/>
</dbReference>
<evidence type="ECO:0000313" key="2">
    <source>
        <dbReference type="Proteomes" id="UP000277204"/>
    </source>
</evidence>
<reference evidence="1 2" key="1">
    <citation type="submission" date="2018-11" db="EMBL/GenBank/DDBJ databases">
        <authorList>
            <consortium name="Pathogen Informatics"/>
        </authorList>
    </citation>
    <scope>NUCLEOTIDE SEQUENCE [LARGE SCALE GENOMIC DNA]</scope>
    <source>
        <strain evidence="1 2">Zambia</strain>
    </source>
</reference>
<dbReference type="EMBL" id="UZAI01021638">
    <property type="protein sequence ID" value="VDP56053.1"/>
    <property type="molecule type" value="Genomic_DNA"/>
</dbReference>
<keyword evidence="2" id="KW-1185">Reference proteome</keyword>
<sequence>MSDLDSNPIDYQRLSIDNPNTYINQFPGEHVITVKDYLASLAETYLQQSNNLITNDERGRNDKHNIWILKPWNLGRGVGIVITDNLDRIIKTCDVNPMIASRYITDPVLFYRNDLQANVKFDIRYVVLLRSVKPLILYTYKVFWLRFVDKHPFHVTANCIYKFTCTYENSYIGRTERRAYLRFFEHVPKSLKTRERKTLNSAITKHLLYTRHQVDTLQ</sequence>
<dbReference type="GO" id="GO:0005737">
    <property type="term" value="C:cytoplasm"/>
    <property type="evidence" value="ECO:0007669"/>
    <property type="project" value="TreeGrafter"/>
</dbReference>
<name>A0A3P8IDV7_9TREM</name>
<dbReference type="Pfam" id="PF03133">
    <property type="entry name" value="TTL"/>
    <property type="match status" value="1"/>
</dbReference>
<organism evidence="1 2">
    <name type="scientific">Schistosoma margrebowiei</name>
    <dbReference type="NCBI Taxonomy" id="48269"/>
    <lineage>
        <taxon>Eukaryota</taxon>
        <taxon>Metazoa</taxon>
        <taxon>Spiralia</taxon>
        <taxon>Lophotrochozoa</taxon>
        <taxon>Platyhelminthes</taxon>
        <taxon>Trematoda</taxon>
        <taxon>Digenea</taxon>
        <taxon>Strigeidida</taxon>
        <taxon>Schistosomatoidea</taxon>
        <taxon>Schistosomatidae</taxon>
        <taxon>Schistosoma</taxon>
    </lineage>
</organism>
<dbReference type="Proteomes" id="UP000277204">
    <property type="component" value="Unassembled WGS sequence"/>
</dbReference>
<dbReference type="InterPro" id="IPR004344">
    <property type="entry name" value="TTL/TTLL_fam"/>
</dbReference>
<dbReference type="SUPFAM" id="SSF56059">
    <property type="entry name" value="Glutathione synthetase ATP-binding domain-like"/>
    <property type="match status" value="1"/>
</dbReference>
<dbReference type="PANTHER" id="PTHR46088:SF1">
    <property type="entry name" value="TUBULIN--TYROSINE LIGASE-LIKE PROTEIN 12"/>
    <property type="match status" value="1"/>
</dbReference>
<evidence type="ECO:0000313" key="1">
    <source>
        <dbReference type="EMBL" id="VDP56053.1"/>
    </source>
</evidence>
<accession>A0A3P8IDV7</accession>
<proteinExistence type="predicted"/>
<protein>
    <recommendedName>
        <fullName evidence="3">Tubulin--tyrosine ligase-like protein 9</fullName>
    </recommendedName>
</protein>
<dbReference type="AlphaFoldDB" id="A0A3P8IDV7"/>